<keyword evidence="5" id="KW-0862">Zinc</keyword>
<proteinExistence type="inferred from homology"/>
<keyword evidence="10" id="KW-0539">Nucleus</keyword>
<evidence type="ECO:0000256" key="12">
    <source>
        <dbReference type="PROSITE-ProRule" id="PRU00309"/>
    </source>
</evidence>
<dbReference type="VEuPathDB" id="VectorBase:GBRI023487"/>
<dbReference type="SUPFAM" id="SSF57716">
    <property type="entry name" value="Glucocorticoid receptor-like (DNA-binding domain)"/>
    <property type="match status" value="1"/>
</dbReference>
<dbReference type="SMART" id="SM00692">
    <property type="entry name" value="DM3"/>
    <property type="match status" value="1"/>
</dbReference>
<evidence type="ECO:0000256" key="8">
    <source>
        <dbReference type="ARBA" id="ARBA00023125"/>
    </source>
</evidence>
<dbReference type="EnsemblMetazoa" id="GBRI023487-RA">
    <property type="protein sequence ID" value="GBRI023487-PA"/>
    <property type="gene ID" value="GBRI023487"/>
</dbReference>
<dbReference type="Proteomes" id="UP000091820">
    <property type="component" value="Unassembled WGS sequence"/>
</dbReference>
<organism evidence="14 15">
    <name type="scientific">Glossina brevipalpis</name>
    <dbReference type="NCBI Taxonomy" id="37001"/>
    <lineage>
        <taxon>Eukaryota</taxon>
        <taxon>Metazoa</taxon>
        <taxon>Ecdysozoa</taxon>
        <taxon>Arthropoda</taxon>
        <taxon>Hexapoda</taxon>
        <taxon>Insecta</taxon>
        <taxon>Pterygota</taxon>
        <taxon>Neoptera</taxon>
        <taxon>Endopterygota</taxon>
        <taxon>Diptera</taxon>
        <taxon>Brachycera</taxon>
        <taxon>Muscomorpha</taxon>
        <taxon>Hippoboscoidea</taxon>
        <taxon>Glossinidae</taxon>
        <taxon>Glossina</taxon>
    </lineage>
</organism>
<dbReference type="SMART" id="SM00980">
    <property type="entry name" value="THAP"/>
    <property type="match status" value="1"/>
</dbReference>
<dbReference type="PANTHER" id="PTHR46600">
    <property type="entry name" value="THAP DOMAIN-CONTAINING"/>
    <property type="match status" value="1"/>
</dbReference>
<dbReference type="InterPro" id="IPR038441">
    <property type="entry name" value="THAP_Znf_sf"/>
</dbReference>
<feature type="domain" description="THAP-type" evidence="13">
    <location>
        <begin position="1"/>
        <end position="75"/>
    </location>
</feature>
<keyword evidence="6" id="KW-0805">Transcription regulation</keyword>
<evidence type="ECO:0000256" key="6">
    <source>
        <dbReference type="ARBA" id="ARBA00023015"/>
    </source>
</evidence>
<evidence type="ECO:0000313" key="15">
    <source>
        <dbReference type="Proteomes" id="UP000091820"/>
    </source>
</evidence>
<dbReference type="GO" id="GO:0043565">
    <property type="term" value="F:sequence-specific DNA binding"/>
    <property type="evidence" value="ECO:0007669"/>
    <property type="project" value="InterPro"/>
</dbReference>
<dbReference type="PANTHER" id="PTHR46600:SF1">
    <property type="entry name" value="THAP DOMAIN-CONTAINING PROTEIN 1"/>
    <property type="match status" value="1"/>
</dbReference>
<keyword evidence="9" id="KW-0804">Transcription</keyword>
<dbReference type="Gene3D" id="6.20.210.20">
    <property type="entry name" value="THAP domain"/>
    <property type="match status" value="1"/>
</dbReference>
<name>A0A1A9WL26_9MUSC</name>
<dbReference type="STRING" id="37001.A0A1A9WL26"/>
<evidence type="ECO:0000256" key="3">
    <source>
        <dbReference type="ARBA" id="ARBA00022723"/>
    </source>
</evidence>
<evidence type="ECO:0000256" key="11">
    <source>
        <dbReference type="ARBA" id="ARBA00023306"/>
    </source>
</evidence>
<sequence length="341" mass="38783">MVSKHCIVPHCKGKHSKRHPNAHLHRFPKDRAMKMRWISILQLKEEDVQSYSRVCHRHFASEAKKLSPTAVPTLNLEPMEDALMSTAVTTPKLVVPKLKLRVPKEFQKSLDVALSSSESDEDEYEDKENLTDKSKITEYNLMEKFSADDDIATTSMKDEVNTIAADYELLTLINSLNEDDSFDESKSNILRLLQEIEQTKLDIQRTKKVSRHSKKLYVLPKPYTILSQSRRRVAKQDWSSTDMISSNSLSSIAAASERENQCALDVNQTTIAKLTTLDEQSDDITDTDAHSAENIMRTEMSQSIDGTLKTSQHNDFAKTFDVSYSEMKGENISSNSQRESF</sequence>
<evidence type="ECO:0000256" key="7">
    <source>
        <dbReference type="ARBA" id="ARBA00023054"/>
    </source>
</evidence>
<evidence type="ECO:0000256" key="10">
    <source>
        <dbReference type="ARBA" id="ARBA00023242"/>
    </source>
</evidence>
<accession>A0A1A9WL26</accession>
<protein>
    <recommendedName>
        <fullName evidence="13">THAP-type domain-containing protein</fullName>
    </recommendedName>
</protein>
<evidence type="ECO:0000256" key="9">
    <source>
        <dbReference type="ARBA" id="ARBA00023163"/>
    </source>
</evidence>
<evidence type="ECO:0000256" key="2">
    <source>
        <dbReference type="ARBA" id="ARBA00006177"/>
    </source>
</evidence>
<keyword evidence="11" id="KW-0131">Cell cycle</keyword>
<dbReference type="InterPro" id="IPR006612">
    <property type="entry name" value="THAP_Znf"/>
</dbReference>
<evidence type="ECO:0000313" key="14">
    <source>
        <dbReference type="EnsemblMetazoa" id="GBRI023487-PA"/>
    </source>
</evidence>
<evidence type="ECO:0000256" key="5">
    <source>
        <dbReference type="ARBA" id="ARBA00022833"/>
    </source>
</evidence>
<keyword evidence="7" id="KW-0175">Coiled coil</keyword>
<dbReference type="PROSITE" id="PS50950">
    <property type="entry name" value="ZF_THAP"/>
    <property type="match status" value="1"/>
</dbReference>
<evidence type="ECO:0000256" key="4">
    <source>
        <dbReference type="ARBA" id="ARBA00022771"/>
    </source>
</evidence>
<keyword evidence="3" id="KW-0479">Metal-binding</keyword>
<reference evidence="14" key="2">
    <citation type="submission" date="2020-05" db="UniProtKB">
        <authorList>
            <consortium name="EnsemblMetazoa"/>
        </authorList>
    </citation>
    <scope>IDENTIFICATION</scope>
    <source>
        <strain evidence="14">IAEA</strain>
    </source>
</reference>
<dbReference type="GO" id="GO:0008270">
    <property type="term" value="F:zinc ion binding"/>
    <property type="evidence" value="ECO:0007669"/>
    <property type="project" value="UniProtKB-KW"/>
</dbReference>
<reference evidence="15" key="1">
    <citation type="submission" date="2014-03" db="EMBL/GenBank/DDBJ databases">
        <authorList>
            <person name="Aksoy S."/>
            <person name="Warren W."/>
            <person name="Wilson R.K."/>
        </authorList>
    </citation>
    <scope>NUCLEOTIDE SEQUENCE [LARGE SCALE GENOMIC DNA]</scope>
    <source>
        <strain evidence="15">IAEA</strain>
    </source>
</reference>
<keyword evidence="15" id="KW-1185">Reference proteome</keyword>
<dbReference type="InterPro" id="IPR026516">
    <property type="entry name" value="THAP1/10"/>
</dbReference>
<evidence type="ECO:0000256" key="1">
    <source>
        <dbReference type="ARBA" id="ARBA00004642"/>
    </source>
</evidence>
<keyword evidence="4 12" id="KW-0863">Zinc-finger</keyword>
<dbReference type="GO" id="GO:0005654">
    <property type="term" value="C:nucleoplasm"/>
    <property type="evidence" value="ECO:0007669"/>
    <property type="project" value="UniProtKB-SubCell"/>
</dbReference>
<comment type="similarity">
    <text evidence="2">Belongs to the THAP1 family.</text>
</comment>
<comment type="subcellular location">
    <subcellularLocation>
        <location evidence="1">Nucleus</location>
        <location evidence="1">Nucleoplasm</location>
    </subcellularLocation>
</comment>
<keyword evidence="8 12" id="KW-0238">DNA-binding</keyword>
<dbReference type="Pfam" id="PF05485">
    <property type="entry name" value="THAP"/>
    <property type="match status" value="1"/>
</dbReference>
<evidence type="ECO:0000259" key="13">
    <source>
        <dbReference type="PROSITE" id="PS50950"/>
    </source>
</evidence>
<dbReference type="AlphaFoldDB" id="A0A1A9WL26"/>